<evidence type="ECO:0000256" key="2">
    <source>
        <dbReference type="ARBA" id="ARBA00022969"/>
    </source>
</evidence>
<dbReference type="InterPro" id="IPR037525">
    <property type="entry name" value="Velvet_dom"/>
</dbReference>
<evidence type="ECO:0000256" key="5">
    <source>
        <dbReference type="ARBA" id="ARBA00023242"/>
    </source>
</evidence>
<dbReference type="STRING" id="685588.A0A067T780"/>
<evidence type="ECO:0000256" key="3">
    <source>
        <dbReference type="ARBA" id="ARBA00023015"/>
    </source>
</evidence>
<sequence>MPMTIPQFHGCSVINTYDPGRRRIYELVVRQEPKQARMCGVGGKADRRPIDPPPIVQLRVIDPVAQQAGSSSTTPSRRRRNSSTGSPPGSPGPSSSSSRQHGDDSEAASYAQSFLQNPYYFMFASLARPDDDNELHWLKDGRTRCTTGSVVSSLYHLKDPQHNNEDAGFFVFPDLSVRTEGSYRLKLSLFEVVA</sequence>
<name>A0A067T780_GALM3</name>
<dbReference type="InterPro" id="IPR038491">
    <property type="entry name" value="Velvet_dom_sf"/>
</dbReference>
<feature type="region of interest" description="Disordered" evidence="6">
    <location>
        <begin position="60"/>
        <end position="108"/>
    </location>
</feature>
<dbReference type="InterPro" id="IPR021740">
    <property type="entry name" value="Velvet"/>
</dbReference>
<proteinExistence type="predicted"/>
<evidence type="ECO:0000313" key="8">
    <source>
        <dbReference type="EMBL" id="KDR78227.1"/>
    </source>
</evidence>
<dbReference type="PANTHER" id="PTHR33572:SF18">
    <property type="entry name" value="SPORE DEVELOPMENT REGULATOR VOSA"/>
    <property type="match status" value="1"/>
</dbReference>
<evidence type="ECO:0000256" key="6">
    <source>
        <dbReference type="SAM" id="MobiDB-lite"/>
    </source>
</evidence>
<dbReference type="PROSITE" id="PS51821">
    <property type="entry name" value="VELVET"/>
    <property type="match status" value="1"/>
</dbReference>
<keyword evidence="4" id="KW-0804">Transcription</keyword>
<dbReference type="GO" id="GO:0030435">
    <property type="term" value="P:sporulation resulting in formation of a cellular spore"/>
    <property type="evidence" value="ECO:0007669"/>
    <property type="project" value="UniProtKB-KW"/>
</dbReference>
<evidence type="ECO:0000256" key="1">
    <source>
        <dbReference type="ARBA" id="ARBA00004123"/>
    </source>
</evidence>
<gene>
    <name evidence="8" type="ORF">GALMADRAFT_245297</name>
</gene>
<dbReference type="EMBL" id="KL142375">
    <property type="protein sequence ID" value="KDR78227.1"/>
    <property type="molecule type" value="Genomic_DNA"/>
</dbReference>
<dbReference type="HOGENOM" id="CLU_022491_1_3_1"/>
<feature type="region of interest" description="Disordered" evidence="6">
    <location>
        <begin position="35"/>
        <end position="54"/>
    </location>
</feature>
<organism evidence="8 9">
    <name type="scientific">Galerina marginata (strain CBS 339.88)</name>
    <dbReference type="NCBI Taxonomy" id="685588"/>
    <lineage>
        <taxon>Eukaryota</taxon>
        <taxon>Fungi</taxon>
        <taxon>Dikarya</taxon>
        <taxon>Basidiomycota</taxon>
        <taxon>Agaricomycotina</taxon>
        <taxon>Agaricomycetes</taxon>
        <taxon>Agaricomycetidae</taxon>
        <taxon>Agaricales</taxon>
        <taxon>Agaricineae</taxon>
        <taxon>Strophariaceae</taxon>
        <taxon>Galerina</taxon>
    </lineage>
</organism>
<dbReference type="Pfam" id="PF11754">
    <property type="entry name" value="Velvet"/>
    <property type="match status" value="2"/>
</dbReference>
<evidence type="ECO:0000259" key="7">
    <source>
        <dbReference type="PROSITE" id="PS51821"/>
    </source>
</evidence>
<keyword evidence="9" id="KW-1185">Reference proteome</keyword>
<evidence type="ECO:0000256" key="4">
    <source>
        <dbReference type="ARBA" id="ARBA00023163"/>
    </source>
</evidence>
<dbReference type="Proteomes" id="UP000027222">
    <property type="component" value="Unassembled WGS sequence"/>
</dbReference>
<comment type="subcellular location">
    <subcellularLocation>
        <location evidence="1">Nucleus</location>
    </subcellularLocation>
</comment>
<dbReference type="Gene3D" id="2.60.40.3960">
    <property type="entry name" value="Velvet domain"/>
    <property type="match status" value="1"/>
</dbReference>
<evidence type="ECO:0000313" key="9">
    <source>
        <dbReference type="Proteomes" id="UP000027222"/>
    </source>
</evidence>
<dbReference type="OrthoDB" id="5599552at2759"/>
<keyword evidence="5" id="KW-0539">Nucleus</keyword>
<keyword evidence="3" id="KW-0805">Transcription regulation</keyword>
<dbReference type="AlphaFoldDB" id="A0A067T780"/>
<reference evidence="9" key="1">
    <citation type="journal article" date="2014" name="Proc. Natl. Acad. Sci. U.S.A.">
        <title>Extensive sampling of basidiomycete genomes demonstrates inadequacy of the white-rot/brown-rot paradigm for wood decay fungi.</title>
        <authorList>
            <person name="Riley R."/>
            <person name="Salamov A.A."/>
            <person name="Brown D.W."/>
            <person name="Nagy L.G."/>
            <person name="Floudas D."/>
            <person name="Held B.W."/>
            <person name="Levasseur A."/>
            <person name="Lombard V."/>
            <person name="Morin E."/>
            <person name="Otillar R."/>
            <person name="Lindquist E.A."/>
            <person name="Sun H."/>
            <person name="LaButti K.M."/>
            <person name="Schmutz J."/>
            <person name="Jabbour D."/>
            <person name="Luo H."/>
            <person name="Baker S.E."/>
            <person name="Pisabarro A.G."/>
            <person name="Walton J.D."/>
            <person name="Blanchette R.A."/>
            <person name="Henrissat B."/>
            <person name="Martin F."/>
            <person name="Cullen D."/>
            <person name="Hibbett D.S."/>
            <person name="Grigoriev I.V."/>
        </authorList>
    </citation>
    <scope>NUCLEOTIDE SEQUENCE [LARGE SCALE GENOMIC DNA]</scope>
    <source>
        <strain evidence="9">CBS 339.88</strain>
    </source>
</reference>
<accession>A0A067T780</accession>
<feature type="domain" description="Velvet" evidence="7">
    <location>
        <begin position="20"/>
        <end position="194"/>
    </location>
</feature>
<feature type="compositionally biased region" description="Low complexity" evidence="6">
    <location>
        <begin position="82"/>
        <end position="99"/>
    </location>
</feature>
<protein>
    <recommendedName>
        <fullName evidence="7">Velvet domain-containing protein</fullName>
    </recommendedName>
</protein>
<keyword evidence="2" id="KW-0749">Sporulation</keyword>
<dbReference type="GO" id="GO:0005634">
    <property type="term" value="C:nucleus"/>
    <property type="evidence" value="ECO:0007669"/>
    <property type="project" value="UniProtKB-SubCell"/>
</dbReference>
<dbReference type="PANTHER" id="PTHR33572">
    <property type="entry name" value="SPORE DEVELOPMENT REGULATOR VOSA"/>
    <property type="match status" value="1"/>
</dbReference>